<comment type="caution">
    <text evidence="3">The sequence shown here is derived from an EMBL/GenBank/DDBJ whole genome shotgun (WGS) entry which is preliminary data.</text>
</comment>
<dbReference type="SUPFAM" id="SSF56954">
    <property type="entry name" value="Outer membrane efflux proteins (OEP)"/>
    <property type="match status" value="1"/>
</dbReference>
<reference evidence="3 4" key="1">
    <citation type="journal article" date="2014" name="Environ. Microbiol.">
        <title>Comparative genomics of the marine bacterial genus Glaciecola reveals the high degree of genomic diversity and genomic characteristic for cold adaptation.</title>
        <authorList>
            <person name="Qin Q.L."/>
            <person name="Xie B.B."/>
            <person name="Yu Y."/>
            <person name="Shu Y.L."/>
            <person name="Rong J.C."/>
            <person name="Zhang Y.J."/>
            <person name="Zhao D.L."/>
            <person name="Chen X.L."/>
            <person name="Zhang X.Y."/>
            <person name="Chen B."/>
            <person name="Zhou B.C."/>
            <person name="Zhang Y.Z."/>
        </authorList>
    </citation>
    <scope>NUCLEOTIDE SEQUENCE [LARGE SCALE GENOMIC DNA]</scope>
    <source>
        <strain evidence="3 4">NO2</strain>
    </source>
</reference>
<dbReference type="RefSeq" id="WP_008304433.1">
    <property type="nucleotide sequence ID" value="NZ_BAEK01000042.1"/>
</dbReference>
<sequence length="428" mass="47332">MKLFFRISAPKKPIASRFCTGLLSLSLVLSASAEVIPGSGPVLTLSQAVSLTLQQHPEINAFVPRYRMQKGLVQQASVGKRPQVGLMVEDALGNGDHSALRSMQSTLTFTWMLQQKQIDSRIAAAKSQTGQLDVEQRVASLDLAAHTAKKFIQILIKDERLKLNRIALQQAQDVHSAISKRVDAGKSSNVEKLQAEAEQVRRELAIEDLEHELTASYYQLTSMWGEAGKAYQVSGNLLALPANPSVESQLDKLKNQPLLAKFATQRRIAQSQIEVARIEAKPQWQLSAGVRRYEATDDFGLVAGISIPWGNNNRNAGKIAALQAHQEVLADEASALLQKLDAQLYVLLQEMGHSRHVIDTIQQRIIPLLENALSDASSAFDIGKLNYTQWNNVRQELLTAKSRLLDAYESLHLQHIEIQRLTGSSISQ</sequence>
<gene>
    <name evidence="3" type="ORF">GAGA_2841</name>
</gene>
<dbReference type="PANTHER" id="PTHR30203">
    <property type="entry name" value="OUTER MEMBRANE CATION EFFLUX PROTEIN"/>
    <property type="match status" value="1"/>
</dbReference>
<dbReference type="InterPro" id="IPR003423">
    <property type="entry name" value="OMP_efflux"/>
</dbReference>
<dbReference type="Gene3D" id="1.20.1600.10">
    <property type="entry name" value="Outer membrane efflux proteins (OEP)"/>
    <property type="match status" value="1"/>
</dbReference>
<keyword evidence="2" id="KW-0732">Signal</keyword>
<evidence type="ECO:0000256" key="2">
    <source>
        <dbReference type="SAM" id="SignalP"/>
    </source>
</evidence>
<evidence type="ECO:0000256" key="1">
    <source>
        <dbReference type="ARBA" id="ARBA00007613"/>
    </source>
</evidence>
<keyword evidence="4" id="KW-1185">Reference proteome</keyword>
<proteinExistence type="inferred from homology"/>
<name>A0ABQ0I8S2_9ALTE</name>
<comment type="similarity">
    <text evidence="1">Belongs to the outer membrane factor (OMF) (TC 1.B.17) family.</text>
</comment>
<dbReference type="PANTHER" id="PTHR30203:SF24">
    <property type="entry name" value="BLR4935 PROTEIN"/>
    <property type="match status" value="1"/>
</dbReference>
<accession>A0ABQ0I8S2</accession>
<protein>
    <submittedName>
        <fullName evidence="3">Outer membrane efflux protein</fullName>
    </submittedName>
</protein>
<dbReference type="InterPro" id="IPR010131">
    <property type="entry name" value="MdtP/NodT-like"/>
</dbReference>
<evidence type="ECO:0000313" key="3">
    <source>
        <dbReference type="EMBL" id="GAC05680.1"/>
    </source>
</evidence>
<feature type="signal peptide" evidence="2">
    <location>
        <begin position="1"/>
        <end position="33"/>
    </location>
</feature>
<dbReference type="Proteomes" id="UP000008372">
    <property type="component" value="Unassembled WGS sequence"/>
</dbReference>
<evidence type="ECO:0000313" key="4">
    <source>
        <dbReference type="Proteomes" id="UP000008372"/>
    </source>
</evidence>
<dbReference type="EMBL" id="BAEK01000042">
    <property type="protein sequence ID" value="GAC05680.1"/>
    <property type="molecule type" value="Genomic_DNA"/>
</dbReference>
<organism evidence="3 4">
    <name type="scientific">Paraglaciecola agarilytica NO2</name>
    <dbReference type="NCBI Taxonomy" id="1125747"/>
    <lineage>
        <taxon>Bacteria</taxon>
        <taxon>Pseudomonadati</taxon>
        <taxon>Pseudomonadota</taxon>
        <taxon>Gammaproteobacteria</taxon>
        <taxon>Alteromonadales</taxon>
        <taxon>Alteromonadaceae</taxon>
        <taxon>Paraglaciecola</taxon>
    </lineage>
</organism>
<feature type="chain" id="PRO_5045240675" evidence="2">
    <location>
        <begin position="34"/>
        <end position="428"/>
    </location>
</feature>
<dbReference type="Pfam" id="PF02321">
    <property type="entry name" value="OEP"/>
    <property type="match status" value="1"/>
</dbReference>